<name>A0A7J6YAV7_TRYCR</name>
<feature type="compositionally biased region" description="Basic and acidic residues" evidence="1">
    <location>
        <begin position="240"/>
        <end position="249"/>
    </location>
</feature>
<keyword evidence="2" id="KW-1133">Transmembrane helix</keyword>
<evidence type="ECO:0000313" key="4">
    <source>
        <dbReference type="Proteomes" id="UP000583944"/>
    </source>
</evidence>
<dbReference type="EMBL" id="JABDHM010000018">
    <property type="protein sequence ID" value="KAF5223546.1"/>
    <property type="molecule type" value="Genomic_DNA"/>
</dbReference>
<dbReference type="VEuPathDB" id="TriTrypDB:ECC02_003278"/>
<comment type="caution">
    <text evidence="3">The sequence shown here is derived from an EMBL/GenBank/DDBJ whole genome shotgun (WGS) entry which is preliminary data.</text>
</comment>
<dbReference type="Proteomes" id="UP000583944">
    <property type="component" value="Unassembled WGS sequence"/>
</dbReference>
<keyword evidence="2" id="KW-0812">Transmembrane</keyword>
<protein>
    <submittedName>
        <fullName evidence="3">Uncharacterized protein</fullName>
    </submittedName>
</protein>
<feature type="transmembrane region" description="Helical" evidence="2">
    <location>
        <begin position="12"/>
        <end position="30"/>
    </location>
</feature>
<gene>
    <name evidence="3" type="ORF">ECC02_003278</name>
</gene>
<organism evidence="3 4">
    <name type="scientific">Trypanosoma cruzi</name>
    <dbReference type="NCBI Taxonomy" id="5693"/>
    <lineage>
        <taxon>Eukaryota</taxon>
        <taxon>Discoba</taxon>
        <taxon>Euglenozoa</taxon>
        <taxon>Kinetoplastea</taxon>
        <taxon>Metakinetoplastina</taxon>
        <taxon>Trypanosomatida</taxon>
        <taxon>Trypanosomatidae</taxon>
        <taxon>Trypanosoma</taxon>
        <taxon>Schizotrypanum</taxon>
    </lineage>
</organism>
<proteinExistence type="predicted"/>
<accession>A0A7J6YAV7</accession>
<evidence type="ECO:0000256" key="2">
    <source>
        <dbReference type="SAM" id="Phobius"/>
    </source>
</evidence>
<evidence type="ECO:0000256" key="1">
    <source>
        <dbReference type="SAM" id="MobiDB-lite"/>
    </source>
</evidence>
<sequence>MQCTYYICGMHNYPSFLLLILLCIICFYFLTIPLDHVYSLPACVHIFGPSFPPPRYLHSSLLLLCDPFLSSVLVRNRWRPHTPHTHTHTHTGSGSENRRAVPPWPPSLHRRGGRQQPHTAPASPRGAAPPQRPNSAFLPVPCHPHPQQQNTKVRGMPAHSHKRSSTAGPQTGRWVASQTHKRSTARTVRSPPGALSRPAPSHPRAIAEGSANNRRCGPSVPLAGKKAEEMGTCHKHSRQRRETGQEDTK</sequence>
<keyword evidence="2" id="KW-0472">Membrane</keyword>
<reference evidence="3 4" key="1">
    <citation type="journal article" date="2019" name="Genome Biol. Evol.">
        <title>Nanopore Sequencing Significantly Improves Genome Assembly of the Protozoan Parasite Trypanosoma cruzi.</title>
        <authorList>
            <person name="Diaz-Viraque F."/>
            <person name="Pita S."/>
            <person name="Greif G."/>
            <person name="de Souza R.C.M."/>
            <person name="Iraola G."/>
            <person name="Robello C."/>
        </authorList>
    </citation>
    <scope>NUCLEOTIDE SEQUENCE [LARGE SCALE GENOMIC DNA]</scope>
    <source>
        <strain evidence="3 4">Berenice</strain>
    </source>
</reference>
<evidence type="ECO:0000313" key="3">
    <source>
        <dbReference type="EMBL" id="KAF5223546.1"/>
    </source>
</evidence>
<feature type="region of interest" description="Disordered" evidence="1">
    <location>
        <begin position="83"/>
        <end position="249"/>
    </location>
</feature>
<dbReference type="AlphaFoldDB" id="A0A7J6YAV7"/>